<evidence type="ECO:0000256" key="8">
    <source>
        <dbReference type="ARBA" id="ARBA00022490"/>
    </source>
</evidence>
<evidence type="ECO:0000256" key="5">
    <source>
        <dbReference type="ARBA" id="ARBA00010485"/>
    </source>
</evidence>
<dbReference type="InterPro" id="IPR003170">
    <property type="entry name" value="MurB"/>
</dbReference>
<dbReference type="Gene3D" id="3.90.78.10">
    <property type="entry name" value="UDP-N-acetylenolpyruvoylglucosamine reductase, C-terminal domain"/>
    <property type="match status" value="1"/>
</dbReference>
<evidence type="ECO:0000256" key="1">
    <source>
        <dbReference type="ARBA" id="ARBA00001974"/>
    </source>
</evidence>
<comment type="similarity">
    <text evidence="5 20">Belongs to the MurB family.</text>
</comment>
<name>A0A1I4RIZ5_9GAMM</name>
<dbReference type="SUPFAM" id="SSF56194">
    <property type="entry name" value="Uridine diphospho-N-Acetylenolpyruvylglucosamine reductase, MurB, C-terminal domain"/>
    <property type="match status" value="1"/>
</dbReference>
<evidence type="ECO:0000256" key="14">
    <source>
        <dbReference type="ARBA" id="ARBA00022984"/>
    </source>
</evidence>
<keyword evidence="14 20" id="KW-0573">Peptidoglycan synthesis</keyword>
<evidence type="ECO:0000256" key="9">
    <source>
        <dbReference type="ARBA" id="ARBA00022618"/>
    </source>
</evidence>
<evidence type="ECO:0000259" key="21">
    <source>
        <dbReference type="PROSITE" id="PS51387"/>
    </source>
</evidence>
<keyword evidence="11 20" id="KW-0274">FAD</keyword>
<dbReference type="GO" id="GO:0008762">
    <property type="term" value="F:UDP-N-acetylmuramate dehydrogenase activity"/>
    <property type="evidence" value="ECO:0007669"/>
    <property type="project" value="UniProtKB-UniRule"/>
</dbReference>
<dbReference type="PANTHER" id="PTHR21071:SF4">
    <property type="entry name" value="UDP-N-ACETYLENOLPYRUVOYLGLUCOSAMINE REDUCTASE"/>
    <property type="match status" value="1"/>
</dbReference>
<dbReference type="EC" id="1.3.1.98" evidence="6 20"/>
<dbReference type="InterPro" id="IPR016167">
    <property type="entry name" value="FAD-bd_PCMH_sub1"/>
</dbReference>
<dbReference type="STRING" id="488535.SAMN04487963_2789"/>
<organism evidence="22 23">
    <name type="scientific">Marinobacter zhejiangensis</name>
    <dbReference type="NCBI Taxonomy" id="488535"/>
    <lineage>
        <taxon>Bacteria</taxon>
        <taxon>Pseudomonadati</taxon>
        <taxon>Pseudomonadota</taxon>
        <taxon>Gammaproteobacteria</taxon>
        <taxon>Pseudomonadales</taxon>
        <taxon>Marinobacteraceae</taxon>
        <taxon>Marinobacter</taxon>
    </lineage>
</organism>
<dbReference type="SUPFAM" id="SSF56176">
    <property type="entry name" value="FAD-binding/transporter-associated domain-like"/>
    <property type="match status" value="1"/>
</dbReference>
<sequence>MSASLVVRESVDLSPFNTLGIRARARYFTEASSLEQLRQALDWANQRALEVLVLGGGSNLVFAGDVDGLVVRITISGRRWTEVDNDHAKLILGAGECWHDAVIYAAKAGYRGIENMALIPGTAGAAPVQNIGAYGAELKDTLSSVTAWDRENDEVVSLSNEDCCFAYRDSLFKQCPGRYIILDVTLCLSRSAPLNLGYGDLKDYFSNRSDDKPLTPLDVAEGVMAVRRRKLPDPAVLPNVGSFFKNPVVPLETWDRLRADFPDIAAYPAEHSVKLAAAWLIDRCGWKGFRNGKVGVHNRQALVLVNHAGGSGNDILLLAGRIKDDVRGRFGVELEMEPQVVLATSAASTDFQ</sequence>
<keyword evidence="23" id="KW-1185">Reference proteome</keyword>
<feature type="domain" description="FAD-binding PCMH-type" evidence="21">
    <location>
        <begin position="20"/>
        <end position="191"/>
    </location>
</feature>
<comment type="function">
    <text evidence="2 20">Cell wall formation.</text>
</comment>
<dbReference type="InterPro" id="IPR036635">
    <property type="entry name" value="MurB_C_sf"/>
</dbReference>
<evidence type="ECO:0000313" key="23">
    <source>
        <dbReference type="Proteomes" id="UP000198519"/>
    </source>
</evidence>
<keyword evidence="12 20" id="KW-0521">NADP</keyword>
<dbReference type="InterPro" id="IPR006094">
    <property type="entry name" value="Oxid_FAD_bind_N"/>
</dbReference>
<dbReference type="AlphaFoldDB" id="A0A1I4RIZ5"/>
<evidence type="ECO:0000256" key="10">
    <source>
        <dbReference type="ARBA" id="ARBA00022630"/>
    </source>
</evidence>
<dbReference type="Pfam" id="PF01565">
    <property type="entry name" value="FAD_binding_4"/>
    <property type="match status" value="1"/>
</dbReference>
<evidence type="ECO:0000256" key="16">
    <source>
        <dbReference type="ARBA" id="ARBA00023306"/>
    </source>
</evidence>
<evidence type="ECO:0000256" key="6">
    <source>
        <dbReference type="ARBA" id="ARBA00012518"/>
    </source>
</evidence>
<evidence type="ECO:0000313" key="22">
    <source>
        <dbReference type="EMBL" id="SFM52242.1"/>
    </source>
</evidence>
<comment type="catalytic activity">
    <reaction evidence="19 20">
        <text>UDP-N-acetyl-alpha-D-muramate + NADP(+) = UDP-N-acetyl-3-O-(1-carboxyvinyl)-alpha-D-glucosamine + NADPH + H(+)</text>
        <dbReference type="Rhea" id="RHEA:12248"/>
        <dbReference type="ChEBI" id="CHEBI:15378"/>
        <dbReference type="ChEBI" id="CHEBI:57783"/>
        <dbReference type="ChEBI" id="CHEBI:58349"/>
        <dbReference type="ChEBI" id="CHEBI:68483"/>
        <dbReference type="ChEBI" id="CHEBI:70757"/>
        <dbReference type="EC" id="1.3.1.98"/>
    </reaction>
</comment>
<feature type="active site" evidence="20">
    <location>
        <position position="337"/>
    </location>
</feature>
<evidence type="ECO:0000256" key="18">
    <source>
        <dbReference type="ARBA" id="ARBA00031026"/>
    </source>
</evidence>
<dbReference type="EMBL" id="FOUE01000004">
    <property type="protein sequence ID" value="SFM52242.1"/>
    <property type="molecule type" value="Genomic_DNA"/>
</dbReference>
<feature type="active site" evidence="20">
    <location>
        <position position="168"/>
    </location>
</feature>
<dbReference type="GO" id="GO:0071555">
    <property type="term" value="P:cell wall organization"/>
    <property type="evidence" value="ECO:0007669"/>
    <property type="project" value="UniProtKB-KW"/>
</dbReference>
<feature type="active site" description="Proton donor" evidence="20">
    <location>
        <position position="242"/>
    </location>
</feature>
<reference evidence="23" key="1">
    <citation type="submission" date="2016-10" db="EMBL/GenBank/DDBJ databases">
        <authorList>
            <person name="Varghese N."/>
            <person name="Submissions S."/>
        </authorList>
    </citation>
    <scope>NUCLEOTIDE SEQUENCE [LARGE SCALE GENOMIC DNA]</scope>
    <source>
        <strain evidence="23">CGMCC 1.7061</strain>
    </source>
</reference>
<evidence type="ECO:0000256" key="4">
    <source>
        <dbReference type="ARBA" id="ARBA00004752"/>
    </source>
</evidence>
<dbReference type="RefSeq" id="WP_092023603.1">
    <property type="nucleotide sequence ID" value="NZ_FOUE01000004.1"/>
</dbReference>
<dbReference type="HAMAP" id="MF_00037">
    <property type="entry name" value="MurB"/>
    <property type="match status" value="1"/>
</dbReference>
<dbReference type="UniPathway" id="UPA00219"/>
<dbReference type="NCBIfam" id="NF000755">
    <property type="entry name" value="PRK00046.1"/>
    <property type="match status" value="1"/>
</dbReference>
<gene>
    <name evidence="20" type="primary">murB</name>
    <name evidence="22" type="ORF">SAMN04487963_2789</name>
</gene>
<dbReference type="PROSITE" id="PS51387">
    <property type="entry name" value="FAD_PCMH"/>
    <property type="match status" value="1"/>
</dbReference>
<dbReference type="Gene3D" id="3.30.465.10">
    <property type="match status" value="1"/>
</dbReference>
<dbReference type="GO" id="GO:0009252">
    <property type="term" value="P:peptidoglycan biosynthetic process"/>
    <property type="evidence" value="ECO:0007669"/>
    <property type="project" value="UniProtKB-UniRule"/>
</dbReference>
<dbReference type="GO" id="GO:0008360">
    <property type="term" value="P:regulation of cell shape"/>
    <property type="evidence" value="ECO:0007669"/>
    <property type="project" value="UniProtKB-KW"/>
</dbReference>
<dbReference type="OrthoDB" id="9804753at2"/>
<proteinExistence type="inferred from homology"/>
<comment type="cofactor">
    <cofactor evidence="1 20">
        <name>FAD</name>
        <dbReference type="ChEBI" id="CHEBI:57692"/>
    </cofactor>
</comment>
<dbReference type="InterPro" id="IPR036318">
    <property type="entry name" value="FAD-bd_PCMH-like_sf"/>
</dbReference>
<keyword evidence="15 20" id="KW-0560">Oxidoreductase</keyword>
<keyword evidence="13 20" id="KW-0133">Cell shape</keyword>
<evidence type="ECO:0000256" key="19">
    <source>
        <dbReference type="ARBA" id="ARBA00048914"/>
    </source>
</evidence>
<dbReference type="InterPro" id="IPR016166">
    <property type="entry name" value="FAD-bd_PCMH"/>
</dbReference>
<keyword evidence="10 20" id="KW-0285">Flavoprotein</keyword>
<evidence type="ECO:0000256" key="17">
    <source>
        <dbReference type="ARBA" id="ARBA00023316"/>
    </source>
</evidence>
<dbReference type="PANTHER" id="PTHR21071">
    <property type="entry name" value="UDP-N-ACETYLENOLPYRUVOYLGLUCOSAMINE REDUCTASE"/>
    <property type="match status" value="1"/>
</dbReference>
<evidence type="ECO:0000256" key="2">
    <source>
        <dbReference type="ARBA" id="ARBA00003921"/>
    </source>
</evidence>
<evidence type="ECO:0000256" key="13">
    <source>
        <dbReference type="ARBA" id="ARBA00022960"/>
    </source>
</evidence>
<evidence type="ECO:0000256" key="15">
    <source>
        <dbReference type="ARBA" id="ARBA00023002"/>
    </source>
</evidence>
<keyword evidence="16 20" id="KW-0131">Cell cycle</keyword>
<dbReference type="Gene3D" id="3.30.43.10">
    <property type="entry name" value="Uridine Diphospho-n-acetylenolpyruvylglucosamine Reductase, domain 2"/>
    <property type="match status" value="1"/>
</dbReference>
<dbReference type="Proteomes" id="UP000198519">
    <property type="component" value="Unassembled WGS sequence"/>
</dbReference>
<dbReference type="GO" id="GO:0071949">
    <property type="term" value="F:FAD binding"/>
    <property type="evidence" value="ECO:0007669"/>
    <property type="project" value="InterPro"/>
</dbReference>
<dbReference type="InterPro" id="IPR011601">
    <property type="entry name" value="MurB_C"/>
</dbReference>
<comment type="pathway">
    <text evidence="4 20">Cell wall biogenesis; peptidoglycan biosynthesis.</text>
</comment>
<accession>A0A1I4RIZ5</accession>
<evidence type="ECO:0000256" key="11">
    <source>
        <dbReference type="ARBA" id="ARBA00022827"/>
    </source>
</evidence>
<comment type="subcellular location">
    <subcellularLocation>
        <location evidence="3 20">Cytoplasm</location>
    </subcellularLocation>
</comment>
<evidence type="ECO:0000256" key="20">
    <source>
        <dbReference type="HAMAP-Rule" id="MF_00037"/>
    </source>
</evidence>
<dbReference type="InterPro" id="IPR016169">
    <property type="entry name" value="FAD-bd_PCMH_sub2"/>
</dbReference>
<keyword evidence="9 20" id="KW-0132">Cell division</keyword>
<dbReference type="NCBIfam" id="NF010478">
    <property type="entry name" value="PRK13903.1"/>
    <property type="match status" value="1"/>
</dbReference>
<dbReference type="GO" id="GO:0005829">
    <property type="term" value="C:cytosol"/>
    <property type="evidence" value="ECO:0007669"/>
    <property type="project" value="TreeGrafter"/>
</dbReference>
<keyword evidence="17 20" id="KW-0961">Cell wall biogenesis/degradation</keyword>
<protein>
    <recommendedName>
        <fullName evidence="7 20">UDP-N-acetylenolpyruvoylglucosamine reductase</fullName>
        <ecNumber evidence="6 20">1.3.1.98</ecNumber>
    </recommendedName>
    <alternativeName>
        <fullName evidence="18 20">UDP-N-acetylmuramate dehydrogenase</fullName>
    </alternativeName>
</protein>
<dbReference type="GO" id="GO:0051301">
    <property type="term" value="P:cell division"/>
    <property type="evidence" value="ECO:0007669"/>
    <property type="project" value="UniProtKB-KW"/>
</dbReference>
<evidence type="ECO:0000256" key="12">
    <source>
        <dbReference type="ARBA" id="ARBA00022857"/>
    </source>
</evidence>
<dbReference type="Pfam" id="PF02873">
    <property type="entry name" value="MurB_C"/>
    <property type="match status" value="1"/>
</dbReference>
<dbReference type="NCBIfam" id="TIGR00179">
    <property type="entry name" value="murB"/>
    <property type="match status" value="1"/>
</dbReference>
<evidence type="ECO:0000256" key="3">
    <source>
        <dbReference type="ARBA" id="ARBA00004496"/>
    </source>
</evidence>
<evidence type="ECO:0000256" key="7">
    <source>
        <dbReference type="ARBA" id="ARBA00015188"/>
    </source>
</evidence>
<keyword evidence="8 20" id="KW-0963">Cytoplasm</keyword>